<dbReference type="HOGENOM" id="CLU_000288_125_4_1"/>
<dbReference type="PANTHER" id="PTHR10622">
    <property type="entry name" value="HET DOMAIN-CONTAINING PROTEIN"/>
    <property type="match status" value="1"/>
</dbReference>
<dbReference type="Proteomes" id="UP000053328">
    <property type="component" value="Unassembled WGS sequence"/>
</dbReference>
<dbReference type="OrthoDB" id="5986190at2759"/>
<dbReference type="InterPro" id="IPR027417">
    <property type="entry name" value="P-loop_NTPase"/>
</dbReference>
<dbReference type="EMBL" id="KN847496">
    <property type="protein sequence ID" value="KIW14242.1"/>
    <property type="molecule type" value="Genomic_DNA"/>
</dbReference>
<evidence type="ECO:0000259" key="1">
    <source>
        <dbReference type="Pfam" id="PF06985"/>
    </source>
</evidence>
<sequence>MHLLKFDDQGVLRLTGYLHGGIPRYAILSHTWGDDEDEVDFDDLKHQSFENKAGYTKIRFCGEQAKKDRLEHFWVDTCCINKANNTEFSEAINSMFRWYHDAVKCYVYLSDVSITNREDHAERTWERAFRRSRWFTRGWTLQELLAPSSVEFFSREGQWLGSRSTLEQQIHEITGIPITALRGTPLSQFSVDERMGWAAHRDTKKKEDRAYCLLGIFDIFMPLIYGEGDNAFVRLNKELGTNLEKSNMHWVVPRSSNTLFTGRKEILDDLERSIRVAVHDGSRSNQCRVVITGLGGQGKSHLCSHGVSELTLLTPARLWGVFWIDVSTPSLAKNGFLDIALRLQISASTWEDGRQGLANTRQPWMLVLDNADDPNVDYQDYFPPGACGVVVLTSRNAECEQYATAGYVALEGLPMEDAKELLLKAAGVASDRRPLLDDEARKVAILLQSHPLALIQAGAYVGRGHCTLATYSKVYERQRKRLLAFRPSQARSRYRDVYATFEASVEILQASLTQSSQDALELLPLLAMCGPGQLPLLLFEGAWKGAQAIEADPVSDQNELGLTAWHVSRLPLLMQARDGAWDLFRLVEAVNALRAFALVSTNVDDGHVLVSMHPLVHAWARDRQDERQLHASWMAMGCVVAVSRSERKMWQVHAR</sequence>
<gene>
    <name evidence="2" type="ORF">PV08_07024</name>
</gene>
<evidence type="ECO:0000313" key="2">
    <source>
        <dbReference type="EMBL" id="KIW14242.1"/>
    </source>
</evidence>
<name>A0A0D1ZN22_9EURO</name>
<dbReference type="PANTHER" id="PTHR10622:SF10">
    <property type="entry name" value="HET DOMAIN-CONTAINING PROTEIN"/>
    <property type="match status" value="1"/>
</dbReference>
<protein>
    <recommendedName>
        <fullName evidence="1">Heterokaryon incompatibility domain-containing protein</fullName>
    </recommendedName>
</protein>
<dbReference type="InterPro" id="IPR010730">
    <property type="entry name" value="HET"/>
</dbReference>
<dbReference type="SUPFAM" id="SSF52540">
    <property type="entry name" value="P-loop containing nucleoside triphosphate hydrolases"/>
    <property type="match status" value="1"/>
</dbReference>
<dbReference type="AlphaFoldDB" id="A0A0D1ZN22"/>
<feature type="domain" description="Heterokaryon incompatibility" evidence="1">
    <location>
        <begin position="25"/>
        <end position="113"/>
    </location>
</feature>
<reference evidence="2 3" key="1">
    <citation type="submission" date="2015-01" db="EMBL/GenBank/DDBJ databases">
        <title>The Genome Sequence of Exophiala spinifera CBS89968.</title>
        <authorList>
            <consortium name="The Broad Institute Genomics Platform"/>
            <person name="Cuomo C."/>
            <person name="de Hoog S."/>
            <person name="Gorbushina A."/>
            <person name="Stielow B."/>
            <person name="Teixiera M."/>
            <person name="Abouelleil A."/>
            <person name="Chapman S.B."/>
            <person name="Priest M."/>
            <person name="Young S.K."/>
            <person name="Wortman J."/>
            <person name="Nusbaum C."/>
            <person name="Birren B."/>
        </authorList>
    </citation>
    <scope>NUCLEOTIDE SEQUENCE [LARGE SCALE GENOMIC DNA]</scope>
    <source>
        <strain evidence="2 3">CBS 89968</strain>
    </source>
</reference>
<dbReference type="VEuPathDB" id="FungiDB:PV08_07024"/>
<organism evidence="2 3">
    <name type="scientific">Exophiala spinifera</name>
    <dbReference type="NCBI Taxonomy" id="91928"/>
    <lineage>
        <taxon>Eukaryota</taxon>
        <taxon>Fungi</taxon>
        <taxon>Dikarya</taxon>
        <taxon>Ascomycota</taxon>
        <taxon>Pezizomycotina</taxon>
        <taxon>Eurotiomycetes</taxon>
        <taxon>Chaetothyriomycetidae</taxon>
        <taxon>Chaetothyriales</taxon>
        <taxon>Herpotrichiellaceae</taxon>
        <taxon>Exophiala</taxon>
    </lineage>
</organism>
<evidence type="ECO:0000313" key="3">
    <source>
        <dbReference type="Proteomes" id="UP000053328"/>
    </source>
</evidence>
<dbReference type="Gene3D" id="3.40.50.300">
    <property type="entry name" value="P-loop containing nucleotide triphosphate hydrolases"/>
    <property type="match status" value="1"/>
</dbReference>
<dbReference type="Pfam" id="PF06985">
    <property type="entry name" value="HET"/>
    <property type="match status" value="1"/>
</dbReference>
<dbReference type="STRING" id="91928.A0A0D1ZN22"/>
<proteinExistence type="predicted"/>
<keyword evidence="3" id="KW-1185">Reference proteome</keyword>
<dbReference type="RefSeq" id="XP_016234458.1">
    <property type="nucleotide sequence ID" value="XM_016381356.1"/>
</dbReference>
<dbReference type="GeneID" id="27334107"/>
<accession>A0A0D1ZN22</accession>